<evidence type="ECO:0000256" key="1">
    <source>
        <dbReference type="SAM" id="Phobius"/>
    </source>
</evidence>
<evidence type="ECO:0000313" key="3">
    <source>
        <dbReference type="Proteomes" id="UP000693972"/>
    </source>
</evidence>
<keyword evidence="3" id="KW-1185">Reference proteome</keyword>
<feature type="transmembrane region" description="Helical" evidence="1">
    <location>
        <begin position="36"/>
        <end position="58"/>
    </location>
</feature>
<keyword evidence="1" id="KW-0812">Transmembrane</keyword>
<dbReference type="Proteomes" id="UP000693972">
    <property type="component" value="Unassembled WGS sequence"/>
</dbReference>
<keyword evidence="1" id="KW-0472">Membrane</keyword>
<dbReference type="EMBL" id="CP078073">
    <property type="protein sequence ID" value="QXL87174.1"/>
    <property type="molecule type" value="Genomic_DNA"/>
</dbReference>
<protein>
    <submittedName>
        <fullName evidence="2">Uncharacterized protein</fullName>
    </submittedName>
</protein>
<reference evidence="2 3" key="1">
    <citation type="submission" date="2021-07" db="EMBL/GenBank/DDBJ databases">
        <title>Karlodiniumbacter phycospheric gen. nov., sp. nov., a phycosphere bacterium isolated from karlodinium veneficum.</title>
        <authorList>
            <person name="Peng Y."/>
            <person name="Jiang L."/>
            <person name="Lee J."/>
        </authorList>
    </citation>
    <scope>NUCLEOTIDE SEQUENCE</scope>
    <source>
        <strain evidence="2 3">N5</strain>
    </source>
</reference>
<keyword evidence="1" id="KW-1133">Transmembrane helix</keyword>
<proteinExistence type="predicted"/>
<dbReference type="EMBL" id="JAIMBW010000001">
    <property type="protein sequence ID" value="MBY4894523.1"/>
    <property type="molecule type" value="Genomic_DNA"/>
</dbReference>
<name>A0A975YFA5_9RHOB</name>
<organism evidence="2">
    <name type="scientific">Gymnodinialimonas phycosphaerae</name>
    <dbReference type="NCBI Taxonomy" id="2841589"/>
    <lineage>
        <taxon>Bacteria</taxon>
        <taxon>Pseudomonadati</taxon>
        <taxon>Pseudomonadota</taxon>
        <taxon>Alphaproteobacteria</taxon>
        <taxon>Rhodobacterales</taxon>
        <taxon>Paracoccaceae</taxon>
        <taxon>Gymnodinialimonas</taxon>
    </lineage>
</organism>
<accession>A0A975YFA5</accession>
<dbReference type="AlphaFoldDB" id="A0A975YFA5"/>
<sequence length="116" mass="12192">MSSRKRRDAQSVELRAAGMTLAQISRTTGQHPKSRTALVSVSLALFGLAAAAASYVALGPTSTAPRPIAALDPVVAQDPSPSVTPADVAAVIARIPSRLRRCSPFLPLQTYPWRSA</sequence>
<dbReference type="RefSeq" id="WP_257894083.1">
    <property type="nucleotide sequence ID" value="NZ_JAIMBW010000001.1"/>
</dbReference>
<evidence type="ECO:0000313" key="2">
    <source>
        <dbReference type="EMBL" id="QXL87174.1"/>
    </source>
</evidence>
<gene>
    <name evidence="2" type="ORF">KUL25_17330</name>
</gene>